<gene>
    <name evidence="2" type="ORF">EV702DRAFT_1135939</name>
</gene>
<dbReference type="AlphaFoldDB" id="A0A9P6ZMY8"/>
<proteinExistence type="predicted"/>
<evidence type="ECO:0000313" key="2">
    <source>
        <dbReference type="EMBL" id="KAG1771913.1"/>
    </source>
</evidence>
<feature type="transmembrane region" description="Helical" evidence="1">
    <location>
        <begin position="59"/>
        <end position="84"/>
    </location>
</feature>
<comment type="caution">
    <text evidence="2">The sequence shown here is derived from an EMBL/GenBank/DDBJ whole genome shotgun (WGS) entry which is preliminary data.</text>
</comment>
<keyword evidence="3" id="KW-1185">Reference proteome</keyword>
<protein>
    <submittedName>
        <fullName evidence="2">Uncharacterized protein</fullName>
    </submittedName>
</protein>
<dbReference type="EMBL" id="JABBWD010000056">
    <property type="protein sequence ID" value="KAG1771913.1"/>
    <property type="molecule type" value="Genomic_DNA"/>
</dbReference>
<dbReference type="Proteomes" id="UP000714275">
    <property type="component" value="Unassembled WGS sequence"/>
</dbReference>
<keyword evidence="1" id="KW-0472">Membrane</keyword>
<keyword evidence="1" id="KW-0812">Transmembrane</keyword>
<feature type="non-terminal residue" evidence="2">
    <location>
        <position position="87"/>
    </location>
</feature>
<organism evidence="2 3">
    <name type="scientific">Suillus placidus</name>
    <dbReference type="NCBI Taxonomy" id="48579"/>
    <lineage>
        <taxon>Eukaryota</taxon>
        <taxon>Fungi</taxon>
        <taxon>Dikarya</taxon>
        <taxon>Basidiomycota</taxon>
        <taxon>Agaricomycotina</taxon>
        <taxon>Agaricomycetes</taxon>
        <taxon>Agaricomycetidae</taxon>
        <taxon>Boletales</taxon>
        <taxon>Suillineae</taxon>
        <taxon>Suillaceae</taxon>
        <taxon>Suillus</taxon>
    </lineage>
</organism>
<feature type="transmembrane region" description="Helical" evidence="1">
    <location>
        <begin position="25"/>
        <end position="47"/>
    </location>
</feature>
<name>A0A9P6ZMY8_9AGAM</name>
<evidence type="ECO:0000313" key="3">
    <source>
        <dbReference type="Proteomes" id="UP000714275"/>
    </source>
</evidence>
<keyword evidence="1" id="KW-1133">Transmembrane helix</keyword>
<evidence type="ECO:0000256" key="1">
    <source>
        <dbReference type="SAM" id="Phobius"/>
    </source>
</evidence>
<reference evidence="2" key="1">
    <citation type="journal article" date="2020" name="New Phytol.">
        <title>Comparative genomics reveals dynamic genome evolution in host specialist ectomycorrhizal fungi.</title>
        <authorList>
            <person name="Lofgren L.A."/>
            <person name="Nguyen N.H."/>
            <person name="Vilgalys R."/>
            <person name="Ruytinx J."/>
            <person name="Liao H.L."/>
            <person name="Branco S."/>
            <person name="Kuo A."/>
            <person name="LaButti K."/>
            <person name="Lipzen A."/>
            <person name="Andreopoulos W."/>
            <person name="Pangilinan J."/>
            <person name="Riley R."/>
            <person name="Hundley H."/>
            <person name="Na H."/>
            <person name="Barry K."/>
            <person name="Grigoriev I.V."/>
            <person name="Stajich J.E."/>
            <person name="Kennedy P.G."/>
        </authorList>
    </citation>
    <scope>NUCLEOTIDE SEQUENCE</scope>
    <source>
        <strain evidence="2">DOB743</strain>
    </source>
</reference>
<sequence length="87" mass="9673">MLESGGFISWLSMSPGTGALNVGTWGIYFGACLVYSAGIFIFQLYSILTGFLSLAFYNIFHLIGLCFPLLRLPAFYNILVSLLLCWF</sequence>
<accession>A0A9P6ZMY8</accession>